<sequence>MYWKKLKALGAGSYGTVFLATPKDGSSTFVAVKSAEVKDSSSLSMEGGILDALKESPYVVQCFGEDVSVENGKHTYNLLLEYAVGGTLHDLINIYSKCKTMVEESKVAYYAFQLLTGISHVHRKGFIHCDLKPSNILVFPTIDDEYGSIVDVRLKLADFGLSLRTVENETHTYWDRGSKKCRHHRGTLLYASPESVARGIHGKAVDIWALGCIVVEIITGRRLWSCHESVDDLDFKITHEEPVIPSNVSNICKDFLVKCFEKDHNWRWTADMLLNHPFIKNATSGKYHPEDHGLISNNKVIINPFSHCESWVCKQHLFSTCFHLPSSDNFRSRYANFPAENAQRRITEAPNYSLPLWTLLYASPESVARGIHGKAVDIWALGCIVVEIITGRRLWSCHESVDDLDFKITHEEPVIPSNVSNICKDFLVKCFEKDHNWRWTADMLLNHPFIKNATSGKYHPEDHGLISNNKVIINPFSHCESWVCKQHLFSTCFHLPSSDNFRSRYANFPAENAQRRITEAPNYSLPLC</sequence>
<feature type="domain" description="Protein kinase" evidence="6">
    <location>
        <begin position="3"/>
        <end position="279"/>
    </location>
</feature>
<dbReference type="GO" id="GO:0005524">
    <property type="term" value="F:ATP binding"/>
    <property type="evidence" value="ECO:0007669"/>
    <property type="project" value="UniProtKB-UniRule"/>
</dbReference>
<evidence type="ECO:0000313" key="8">
    <source>
        <dbReference type="RefSeq" id="XP_009770458.1"/>
    </source>
</evidence>
<keyword evidence="3" id="KW-0418">Kinase</keyword>
<organism evidence="7 8">
    <name type="scientific">Nicotiana sylvestris</name>
    <name type="common">Wood tobacco</name>
    <name type="synonym">South American tobacco</name>
    <dbReference type="NCBI Taxonomy" id="4096"/>
    <lineage>
        <taxon>Eukaryota</taxon>
        <taxon>Viridiplantae</taxon>
        <taxon>Streptophyta</taxon>
        <taxon>Embryophyta</taxon>
        <taxon>Tracheophyta</taxon>
        <taxon>Spermatophyta</taxon>
        <taxon>Magnoliopsida</taxon>
        <taxon>eudicotyledons</taxon>
        <taxon>Gunneridae</taxon>
        <taxon>Pentapetalae</taxon>
        <taxon>asterids</taxon>
        <taxon>lamiids</taxon>
        <taxon>Solanales</taxon>
        <taxon>Solanaceae</taxon>
        <taxon>Nicotianoideae</taxon>
        <taxon>Nicotianeae</taxon>
        <taxon>Nicotiana</taxon>
    </lineage>
</organism>
<dbReference type="InterPro" id="IPR008271">
    <property type="entry name" value="Ser/Thr_kinase_AS"/>
</dbReference>
<accession>A0A1U7VVP6</accession>
<evidence type="ECO:0000256" key="1">
    <source>
        <dbReference type="ARBA" id="ARBA00022679"/>
    </source>
</evidence>
<keyword evidence="2 5" id="KW-0547">Nucleotide-binding</keyword>
<dbReference type="PROSITE" id="PS00107">
    <property type="entry name" value="PROTEIN_KINASE_ATP"/>
    <property type="match status" value="1"/>
</dbReference>
<name>A0A1U7VVP6_NICSY</name>
<keyword evidence="4 5" id="KW-0067">ATP-binding</keyword>
<evidence type="ECO:0000259" key="6">
    <source>
        <dbReference type="PROSITE" id="PS50011"/>
    </source>
</evidence>
<dbReference type="Proteomes" id="UP000189701">
    <property type="component" value="Unplaced"/>
</dbReference>
<keyword evidence="1" id="KW-0808">Transferase</keyword>
<dbReference type="PROSITE" id="PS00108">
    <property type="entry name" value="PROTEIN_KINASE_ST"/>
    <property type="match status" value="1"/>
</dbReference>
<dbReference type="PANTHER" id="PTHR48011:SF86">
    <property type="entry name" value="MITOGEN-ACTIVATED PROTEIN KINASE 4-LIKE"/>
    <property type="match status" value="1"/>
</dbReference>
<dbReference type="SUPFAM" id="SSF56112">
    <property type="entry name" value="Protein kinase-like (PK-like)"/>
    <property type="match status" value="2"/>
</dbReference>
<dbReference type="AlphaFoldDB" id="A0A1U7VVP6"/>
<dbReference type="STRING" id="4096.A0A1U7VVP6"/>
<evidence type="ECO:0000256" key="2">
    <source>
        <dbReference type="ARBA" id="ARBA00022741"/>
    </source>
</evidence>
<dbReference type="PANTHER" id="PTHR48011">
    <property type="entry name" value="CCR4-NOT TRANSCRIPTIONAL COMPLEX SUBUNIT CAF120-RELATED"/>
    <property type="match status" value="1"/>
</dbReference>
<dbReference type="GO" id="GO:0007165">
    <property type="term" value="P:signal transduction"/>
    <property type="evidence" value="ECO:0007669"/>
    <property type="project" value="TreeGrafter"/>
</dbReference>
<dbReference type="InterPro" id="IPR052751">
    <property type="entry name" value="Plant_MAPKKK"/>
</dbReference>
<evidence type="ECO:0000256" key="3">
    <source>
        <dbReference type="ARBA" id="ARBA00022777"/>
    </source>
</evidence>
<dbReference type="GO" id="GO:0004672">
    <property type="term" value="F:protein kinase activity"/>
    <property type="evidence" value="ECO:0007669"/>
    <property type="project" value="InterPro"/>
</dbReference>
<proteinExistence type="predicted"/>
<keyword evidence="7" id="KW-1185">Reference proteome</keyword>
<reference evidence="7" key="1">
    <citation type="journal article" date="2013" name="Genome Biol.">
        <title>Reference genomes and transcriptomes of Nicotiana sylvestris and Nicotiana tomentosiformis.</title>
        <authorList>
            <person name="Sierro N."/>
            <person name="Battey J.N."/>
            <person name="Ouadi S."/>
            <person name="Bovet L."/>
            <person name="Goepfert S."/>
            <person name="Bakaher N."/>
            <person name="Peitsch M.C."/>
            <person name="Ivanov N.V."/>
        </authorList>
    </citation>
    <scope>NUCLEOTIDE SEQUENCE [LARGE SCALE GENOMIC DNA]</scope>
</reference>
<dbReference type="InterPro" id="IPR011009">
    <property type="entry name" value="Kinase-like_dom_sf"/>
</dbReference>
<evidence type="ECO:0000256" key="4">
    <source>
        <dbReference type="ARBA" id="ARBA00022840"/>
    </source>
</evidence>
<dbReference type="PROSITE" id="PS50011">
    <property type="entry name" value="PROTEIN_KINASE_DOM"/>
    <property type="match status" value="1"/>
</dbReference>
<reference evidence="8" key="2">
    <citation type="submission" date="2025-08" db="UniProtKB">
        <authorList>
            <consortium name="RefSeq"/>
        </authorList>
    </citation>
    <scope>IDENTIFICATION</scope>
    <source>
        <tissue evidence="8">Leaf</tissue>
    </source>
</reference>
<dbReference type="RefSeq" id="XP_009770458.1">
    <property type="nucleotide sequence ID" value="XM_009772156.1"/>
</dbReference>
<dbReference type="Pfam" id="PF00069">
    <property type="entry name" value="Pkinase"/>
    <property type="match status" value="2"/>
</dbReference>
<protein>
    <submittedName>
        <fullName evidence="8">Mitogen-activated protein kinase kinase kinase ANP1-like</fullName>
    </submittedName>
</protein>
<gene>
    <name evidence="8" type="primary">LOC104221157</name>
</gene>
<evidence type="ECO:0000256" key="5">
    <source>
        <dbReference type="PROSITE-ProRule" id="PRU10141"/>
    </source>
</evidence>
<feature type="binding site" evidence="5">
    <location>
        <position position="33"/>
    </location>
    <ligand>
        <name>ATP</name>
        <dbReference type="ChEBI" id="CHEBI:30616"/>
    </ligand>
</feature>
<evidence type="ECO:0000313" key="7">
    <source>
        <dbReference type="Proteomes" id="UP000189701"/>
    </source>
</evidence>
<dbReference type="SMART" id="SM00220">
    <property type="entry name" value="S_TKc"/>
    <property type="match status" value="1"/>
</dbReference>
<dbReference type="InterPro" id="IPR000719">
    <property type="entry name" value="Prot_kinase_dom"/>
</dbReference>
<dbReference type="Gene3D" id="1.10.510.10">
    <property type="entry name" value="Transferase(Phosphotransferase) domain 1"/>
    <property type="match status" value="2"/>
</dbReference>
<dbReference type="InterPro" id="IPR017441">
    <property type="entry name" value="Protein_kinase_ATP_BS"/>
</dbReference>
<dbReference type="eggNOG" id="KOG0198">
    <property type="taxonomic scope" value="Eukaryota"/>
</dbReference>